<dbReference type="AlphaFoldDB" id="A0A558HUR0"/>
<dbReference type="RefSeq" id="WP_144726701.1">
    <property type="nucleotide sequence ID" value="NZ_CAWOWR010000076.1"/>
</dbReference>
<dbReference type="InterPro" id="IPR044922">
    <property type="entry name" value="DUF2063_N_sf"/>
</dbReference>
<dbReference type="Gene3D" id="1.10.150.690">
    <property type="entry name" value="DUF2063"/>
    <property type="match status" value="1"/>
</dbReference>
<evidence type="ECO:0000313" key="3">
    <source>
        <dbReference type="Proteomes" id="UP000319941"/>
    </source>
</evidence>
<dbReference type="Proteomes" id="UP000319941">
    <property type="component" value="Unassembled WGS sequence"/>
</dbReference>
<proteinExistence type="predicted"/>
<organism evidence="2 3">
    <name type="scientific">Cobetia crustatorum</name>
    <dbReference type="NCBI Taxonomy" id="553385"/>
    <lineage>
        <taxon>Bacteria</taxon>
        <taxon>Pseudomonadati</taxon>
        <taxon>Pseudomonadota</taxon>
        <taxon>Gammaproteobacteria</taxon>
        <taxon>Oceanospirillales</taxon>
        <taxon>Halomonadaceae</taxon>
        <taxon>Cobetia</taxon>
    </lineage>
</organism>
<sequence length="288" mass="31531">MSDSPSTAFTRDDLMRLQEVTGAFLSHPTHEKRDAAAQPVVSDALATAEERLGIYATAYRLRLFEVLGGDFEAVHTLIGDDDFAALCRDYLTTHPPSHYSIRWAGQQFPAFVAQRESVLPVVREMAEFEWALGLALDAPEAHYLSVETLQQLPPEDWPALHLAAHPSLCRLDFHHDTPALWKAIDNDEPPRAPVQSETIVAWLVWRQPTEAAPEVHFRSLAPLEALALDAIIAADATGLSFAALGELLTPEVGPEDAPGHAINLLIQWLPAGMLVQPAALSTFSVQAD</sequence>
<dbReference type="EMBL" id="VNFH01000002">
    <property type="protein sequence ID" value="TVU72861.1"/>
    <property type="molecule type" value="Genomic_DNA"/>
</dbReference>
<name>A0A558HUR0_9GAMM</name>
<keyword evidence="3" id="KW-1185">Reference proteome</keyword>
<protein>
    <submittedName>
        <fullName evidence="2">DUF2063 domain-containing protein</fullName>
    </submittedName>
</protein>
<gene>
    <name evidence="2" type="ORF">FQP86_04180</name>
</gene>
<accession>A0A558HUR0</accession>
<evidence type="ECO:0000313" key="2">
    <source>
        <dbReference type="EMBL" id="TVU72861.1"/>
    </source>
</evidence>
<evidence type="ECO:0000259" key="1">
    <source>
        <dbReference type="Pfam" id="PF09836"/>
    </source>
</evidence>
<dbReference type="OrthoDB" id="343356at2"/>
<dbReference type="STRING" id="553385.GCA_000591415_03047"/>
<reference evidence="2 3" key="1">
    <citation type="submission" date="2019-07" db="EMBL/GenBank/DDBJ databases">
        <title>Diversity of Bacteria from Kongsfjorden, Arctic.</title>
        <authorList>
            <person name="Yu Y."/>
        </authorList>
    </citation>
    <scope>NUCLEOTIDE SEQUENCE [LARGE SCALE GENOMIC DNA]</scope>
    <source>
        <strain evidence="2 3">SM1923</strain>
    </source>
</reference>
<dbReference type="InterPro" id="IPR018640">
    <property type="entry name" value="DUF2063"/>
</dbReference>
<dbReference type="Pfam" id="PF09836">
    <property type="entry name" value="DUF2063"/>
    <property type="match status" value="1"/>
</dbReference>
<feature type="domain" description="Putative DNA-binding" evidence="1">
    <location>
        <begin position="44"/>
        <end position="112"/>
    </location>
</feature>
<comment type="caution">
    <text evidence="2">The sequence shown here is derived from an EMBL/GenBank/DDBJ whole genome shotgun (WGS) entry which is preliminary data.</text>
</comment>